<protein>
    <submittedName>
        <fullName evidence="1">Uncharacterized protein</fullName>
    </submittedName>
</protein>
<evidence type="ECO:0000313" key="1">
    <source>
        <dbReference type="EMBL" id="GHA47547.1"/>
    </source>
</evidence>
<reference evidence="1" key="1">
    <citation type="journal article" date="2014" name="Int. J. Syst. Evol. Microbiol.">
        <title>Complete genome sequence of Corynebacterium casei LMG S-19264T (=DSM 44701T), isolated from a smear-ripened cheese.</title>
        <authorList>
            <consortium name="US DOE Joint Genome Institute (JGI-PGF)"/>
            <person name="Walter F."/>
            <person name="Albersmeier A."/>
            <person name="Kalinowski J."/>
            <person name="Ruckert C."/>
        </authorList>
    </citation>
    <scope>NUCLEOTIDE SEQUENCE</scope>
    <source>
        <strain evidence="1">KCTC 12719</strain>
    </source>
</reference>
<reference evidence="1" key="2">
    <citation type="submission" date="2020-09" db="EMBL/GenBank/DDBJ databases">
        <authorList>
            <person name="Sun Q."/>
            <person name="Kim S."/>
        </authorList>
    </citation>
    <scope>NUCLEOTIDE SEQUENCE</scope>
    <source>
        <strain evidence="1">KCTC 12719</strain>
    </source>
</reference>
<comment type="caution">
    <text evidence="1">The sequence shown here is derived from an EMBL/GenBank/DDBJ whole genome shotgun (WGS) entry which is preliminary data.</text>
</comment>
<dbReference type="AlphaFoldDB" id="A0A918SJZ8"/>
<evidence type="ECO:0000313" key="2">
    <source>
        <dbReference type="Proteomes" id="UP000610456"/>
    </source>
</evidence>
<keyword evidence="2" id="KW-1185">Reference proteome</keyword>
<dbReference type="EMBL" id="BMXB01000017">
    <property type="protein sequence ID" value="GHA47547.1"/>
    <property type="molecule type" value="Genomic_DNA"/>
</dbReference>
<name>A0A918SJZ8_9FLAO</name>
<accession>A0A918SJZ8</accession>
<gene>
    <name evidence="1" type="ORF">GCM10007103_30610</name>
</gene>
<organism evidence="1 2">
    <name type="scientific">Salinimicrobium marinum</name>
    <dbReference type="NCBI Taxonomy" id="680283"/>
    <lineage>
        <taxon>Bacteria</taxon>
        <taxon>Pseudomonadati</taxon>
        <taxon>Bacteroidota</taxon>
        <taxon>Flavobacteriia</taxon>
        <taxon>Flavobacteriales</taxon>
        <taxon>Flavobacteriaceae</taxon>
        <taxon>Salinimicrobium</taxon>
    </lineage>
</organism>
<proteinExistence type="predicted"/>
<sequence>MKAVEEVVKIGYVIQKYLEENNLKEAKPKDLMPLLIKKGIFKQDHREGLPLRELLKQLERAGKLYLIPQASFEQKNQNKYWFFNALEL</sequence>
<dbReference type="Proteomes" id="UP000610456">
    <property type="component" value="Unassembled WGS sequence"/>
</dbReference>